<dbReference type="InterPro" id="IPR005318">
    <property type="entry name" value="OM_porin_bac"/>
</dbReference>
<dbReference type="GO" id="GO:0015288">
    <property type="term" value="F:porin activity"/>
    <property type="evidence" value="ECO:0007669"/>
    <property type="project" value="TreeGrafter"/>
</dbReference>
<comment type="similarity">
    <text evidence="1">Belongs to the outer membrane porin (Opr) (TC 1.B.25) family.</text>
</comment>
<evidence type="ECO:0000313" key="6">
    <source>
        <dbReference type="Proteomes" id="UP000078431"/>
    </source>
</evidence>
<proteinExistence type="inferred from homology"/>
<dbReference type="RefSeq" id="WP_061554757.1">
    <property type="nucleotide sequence ID" value="NZ_LXEX01000047.1"/>
</dbReference>
<keyword evidence="2" id="KW-0813">Transport</keyword>
<reference evidence="5 6" key="1">
    <citation type="submission" date="2016-04" db="EMBL/GenBank/DDBJ databases">
        <title>ATOL: Assembling a taxonomically balanced genome-scale reconstruction of the evolutionary history of the Enterobacteriaceae.</title>
        <authorList>
            <person name="Plunkett G.III."/>
            <person name="Neeno-Eckwall E.C."/>
            <person name="Glasner J.D."/>
            <person name="Perna N.T."/>
        </authorList>
    </citation>
    <scope>NUCLEOTIDE SEQUENCE [LARGE SCALE GENOMIC DNA]</scope>
    <source>
        <strain evidence="5 6">ATCC 12841</strain>
    </source>
</reference>
<dbReference type="Gene3D" id="2.40.160.10">
    <property type="entry name" value="Porin"/>
    <property type="match status" value="1"/>
</dbReference>
<accession>A0AA91INT3</accession>
<evidence type="ECO:0000256" key="4">
    <source>
        <dbReference type="SAM" id="SignalP"/>
    </source>
</evidence>
<feature type="chain" id="PRO_5041647955" description="Outer membrane porin, OprD family" evidence="4">
    <location>
        <begin position="24"/>
        <end position="439"/>
    </location>
</feature>
<dbReference type="EMBL" id="LXEX01000047">
    <property type="protein sequence ID" value="OAT58087.1"/>
    <property type="molecule type" value="Genomic_DNA"/>
</dbReference>
<dbReference type="Pfam" id="PF03573">
    <property type="entry name" value="OprD"/>
    <property type="match status" value="1"/>
</dbReference>
<evidence type="ECO:0000313" key="5">
    <source>
        <dbReference type="EMBL" id="OAT58087.1"/>
    </source>
</evidence>
<comment type="caution">
    <text evidence="5">The sequence shown here is derived from an EMBL/GenBank/DDBJ whole genome shotgun (WGS) entry which is preliminary data.</text>
</comment>
<evidence type="ECO:0000256" key="3">
    <source>
        <dbReference type="ARBA" id="ARBA00022729"/>
    </source>
</evidence>
<protein>
    <recommendedName>
        <fullName evidence="7">Outer membrane porin, OprD family</fullName>
    </recommendedName>
</protein>
<keyword evidence="3 4" id="KW-0732">Signal</keyword>
<organism evidence="5 6">
    <name type="scientific">Obesumbacterium proteus ATCC 12841</name>
    <dbReference type="NCBI Taxonomy" id="1354268"/>
    <lineage>
        <taxon>Bacteria</taxon>
        <taxon>Pseudomonadati</taxon>
        <taxon>Pseudomonadota</taxon>
        <taxon>Gammaproteobacteria</taxon>
        <taxon>Enterobacterales</taxon>
        <taxon>Hafniaceae</taxon>
        <taxon>Obesumbacterium</taxon>
    </lineage>
</organism>
<dbReference type="AlphaFoldDB" id="A0AA91INT3"/>
<keyword evidence="6" id="KW-1185">Reference proteome</keyword>
<evidence type="ECO:0000256" key="1">
    <source>
        <dbReference type="ARBA" id="ARBA00009075"/>
    </source>
</evidence>
<dbReference type="PANTHER" id="PTHR34596">
    <property type="entry name" value="CHITOPORIN"/>
    <property type="match status" value="1"/>
</dbReference>
<evidence type="ECO:0000256" key="2">
    <source>
        <dbReference type="ARBA" id="ARBA00022448"/>
    </source>
</evidence>
<sequence>MRHSNIKITLLLITTGIFTHANAMDISSGGLFEDSHLDLTFRNIWMLNTTDQRADFDVGDQNAWAQAIHLDYSSGWYQDTVGFDASWYGVSKLYANKDFYGRDLLRDNNGHAEGFNKVGQLFAKAKFGEQKRFMNVYGGWRKLNKFGAITTNTSRAVPSTWEGLSTEIGFDQVQIKAALVNRFSERDEPEKRHFYTLKSDKKIDYIASGDISWKPEKGKGFTYLAGDSKDYLLRQGIEGSWFWPLSEDSRFLTRGVVYYNRGLSEWEGTKAFEHDAEHYFGLIGYQKAAAEFGVGWSKTKAHLKDGLGYFYWHMGKNTRGTFNSPADGEGNDYVNDGEQMLYVYSQYQVSPELLVGLYGNYGYGIEYKGVSLKEWEYGGFFSWSPQRIAGLNIFAGFGPAYTWKLDSRSNPSITDDGDSFHRAKGVGAAVRVEYKFGLF</sequence>
<dbReference type="Proteomes" id="UP000078431">
    <property type="component" value="Unassembled WGS sequence"/>
</dbReference>
<dbReference type="GO" id="GO:0016020">
    <property type="term" value="C:membrane"/>
    <property type="evidence" value="ECO:0007669"/>
    <property type="project" value="InterPro"/>
</dbReference>
<dbReference type="InterPro" id="IPR023614">
    <property type="entry name" value="Porin_dom_sf"/>
</dbReference>
<evidence type="ECO:0008006" key="7">
    <source>
        <dbReference type="Google" id="ProtNLM"/>
    </source>
</evidence>
<name>A0AA91INT3_9GAMM</name>
<feature type="signal peptide" evidence="4">
    <location>
        <begin position="1"/>
        <end position="23"/>
    </location>
</feature>
<dbReference type="PANTHER" id="PTHR34596:SF2">
    <property type="entry name" value="CHITOPORIN"/>
    <property type="match status" value="1"/>
</dbReference>
<gene>
    <name evidence="5" type="ORF">M993_03207</name>
</gene>